<dbReference type="InterPro" id="IPR003715">
    <property type="entry name" value="Poly_export_N"/>
</dbReference>
<evidence type="ECO:0000256" key="3">
    <source>
        <dbReference type="ARBA" id="ARBA00022448"/>
    </source>
</evidence>
<feature type="domain" description="SLBB" evidence="18">
    <location>
        <begin position="153"/>
        <end position="231"/>
    </location>
</feature>
<sequence length="268" mass="29660">MNKKLNLNHSIKLLSIFVLIIASSCASRKDIVYFQDEPLNEDSQLENMSELSYKTNDILTIDVSSIEPAAVMPFNLSPVSYANTNNSSSLNANGNLLRQTYLVDPNGNIEFPVLGTLSVGGLTRTQATEMLKEKLREYVKDAIVNIRLINFTVTVLGEVNRPGTYTIQDERISLSEALGLAGDLTIYGKRDNVFLIREVDGKKKYAKLDLTSINVVNSPVYYLTQNDVIYVEPNKAQVRQSTYNQNTSVIISAVATLATITAILINSN</sequence>
<keyword evidence="13" id="KW-0998">Cell outer membrane</keyword>
<keyword evidence="11 15" id="KW-0472">Membrane</keyword>
<evidence type="ECO:0000256" key="13">
    <source>
        <dbReference type="ARBA" id="ARBA00023237"/>
    </source>
</evidence>
<evidence type="ECO:0000256" key="9">
    <source>
        <dbReference type="ARBA" id="ARBA00023065"/>
    </source>
</evidence>
<evidence type="ECO:0000256" key="5">
    <source>
        <dbReference type="ARBA" id="ARBA00022597"/>
    </source>
</evidence>
<keyword evidence="20" id="KW-1185">Reference proteome</keyword>
<accession>A0ABY7S113</accession>
<dbReference type="Gene3D" id="3.10.560.10">
    <property type="entry name" value="Outer membrane lipoprotein wza domain like"/>
    <property type="match status" value="1"/>
</dbReference>
<evidence type="ECO:0000256" key="16">
    <source>
        <dbReference type="SAM" id="SignalP"/>
    </source>
</evidence>
<protein>
    <submittedName>
        <fullName evidence="19">Polysaccharide biosynthesis/export family protein</fullName>
    </submittedName>
</protein>
<feature type="chain" id="PRO_5045347401" evidence="16">
    <location>
        <begin position="29"/>
        <end position="268"/>
    </location>
</feature>
<dbReference type="PANTHER" id="PTHR33619">
    <property type="entry name" value="POLYSACCHARIDE EXPORT PROTEIN GFCE-RELATED"/>
    <property type="match status" value="1"/>
</dbReference>
<keyword evidence="15" id="KW-1133">Transmembrane helix</keyword>
<dbReference type="InterPro" id="IPR049712">
    <property type="entry name" value="Poly_export"/>
</dbReference>
<keyword evidence="7 16" id="KW-0732">Signal</keyword>
<keyword evidence="6 15" id="KW-0812">Transmembrane</keyword>
<keyword evidence="12" id="KW-0564">Palmitate</keyword>
<keyword evidence="14" id="KW-0449">Lipoprotein</keyword>
<evidence type="ECO:0000256" key="2">
    <source>
        <dbReference type="ARBA" id="ARBA00009450"/>
    </source>
</evidence>
<evidence type="ECO:0000313" key="19">
    <source>
        <dbReference type="EMBL" id="WCO03085.1"/>
    </source>
</evidence>
<keyword evidence="10" id="KW-0626">Porin</keyword>
<dbReference type="RefSeq" id="WP_249994026.1">
    <property type="nucleotide sequence ID" value="NZ_CP116221.1"/>
</dbReference>
<evidence type="ECO:0000256" key="11">
    <source>
        <dbReference type="ARBA" id="ARBA00023136"/>
    </source>
</evidence>
<evidence type="ECO:0000256" key="7">
    <source>
        <dbReference type="ARBA" id="ARBA00022729"/>
    </source>
</evidence>
<dbReference type="PANTHER" id="PTHR33619:SF3">
    <property type="entry name" value="POLYSACCHARIDE EXPORT PROTEIN GFCE-RELATED"/>
    <property type="match status" value="1"/>
</dbReference>
<reference evidence="19 20" key="1">
    <citation type="submission" date="2023-01" db="EMBL/GenBank/DDBJ databases">
        <title>Psychroserpens ponticola sp. nov., isolated from seawater.</title>
        <authorList>
            <person name="Kristyanto S."/>
            <person name="Jung J."/>
            <person name="Kim J.M."/>
            <person name="Jeon C.O."/>
        </authorList>
    </citation>
    <scope>NUCLEOTIDE SEQUENCE [LARGE SCALE GENOMIC DNA]</scope>
    <source>
        <strain evidence="19 20">MSW6</strain>
    </source>
</reference>
<proteinExistence type="inferred from homology"/>
<dbReference type="Proteomes" id="UP001202717">
    <property type="component" value="Chromosome"/>
</dbReference>
<keyword evidence="3" id="KW-0813">Transport</keyword>
<comment type="similarity">
    <text evidence="2">Belongs to the BexD/CtrA/VexA family.</text>
</comment>
<evidence type="ECO:0000256" key="14">
    <source>
        <dbReference type="ARBA" id="ARBA00023288"/>
    </source>
</evidence>
<keyword evidence="5" id="KW-0762">Sugar transport</keyword>
<keyword evidence="8" id="KW-0625">Polysaccharide transport</keyword>
<evidence type="ECO:0000256" key="15">
    <source>
        <dbReference type="SAM" id="Phobius"/>
    </source>
</evidence>
<evidence type="ECO:0000259" key="18">
    <source>
        <dbReference type="Pfam" id="PF22461"/>
    </source>
</evidence>
<evidence type="ECO:0000256" key="12">
    <source>
        <dbReference type="ARBA" id="ARBA00023139"/>
    </source>
</evidence>
<feature type="transmembrane region" description="Helical" evidence="15">
    <location>
        <begin position="247"/>
        <end position="265"/>
    </location>
</feature>
<organism evidence="19 20">
    <name type="scientific">Psychroserpens ponticola</name>
    <dbReference type="NCBI Taxonomy" id="2932268"/>
    <lineage>
        <taxon>Bacteria</taxon>
        <taxon>Pseudomonadati</taxon>
        <taxon>Bacteroidota</taxon>
        <taxon>Flavobacteriia</taxon>
        <taxon>Flavobacteriales</taxon>
        <taxon>Flavobacteriaceae</taxon>
        <taxon>Psychroserpens</taxon>
    </lineage>
</organism>
<evidence type="ECO:0000256" key="6">
    <source>
        <dbReference type="ARBA" id="ARBA00022692"/>
    </source>
</evidence>
<comment type="subcellular location">
    <subcellularLocation>
        <location evidence="1">Cell outer membrane</location>
        <topology evidence="1">Multi-pass membrane protein</topology>
    </subcellularLocation>
</comment>
<feature type="signal peptide" evidence="16">
    <location>
        <begin position="1"/>
        <end position="28"/>
    </location>
</feature>
<gene>
    <name evidence="19" type="ORF">MUN68_006230</name>
</gene>
<dbReference type="EMBL" id="CP116221">
    <property type="protein sequence ID" value="WCO03085.1"/>
    <property type="molecule type" value="Genomic_DNA"/>
</dbReference>
<name>A0ABY7S113_9FLAO</name>
<feature type="domain" description="Polysaccharide export protein N-terminal" evidence="17">
    <location>
        <begin position="55"/>
        <end position="148"/>
    </location>
</feature>
<evidence type="ECO:0000313" key="20">
    <source>
        <dbReference type="Proteomes" id="UP001202717"/>
    </source>
</evidence>
<keyword evidence="9" id="KW-0406">Ion transport</keyword>
<evidence type="ECO:0000256" key="1">
    <source>
        <dbReference type="ARBA" id="ARBA00004571"/>
    </source>
</evidence>
<keyword evidence="4" id="KW-1134">Transmembrane beta strand</keyword>
<dbReference type="Pfam" id="PF02563">
    <property type="entry name" value="Poly_export"/>
    <property type="match status" value="1"/>
</dbReference>
<evidence type="ECO:0000256" key="4">
    <source>
        <dbReference type="ARBA" id="ARBA00022452"/>
    </source>
</evidence>
<dbReference type="Pfam" id="PF22461">
    <property type="entry name" value="SLBB_2"/>
    <property type="match status" value="1"/>
</dbReference>
<evidence type="ECO:0000256" key="8">
    <source>
        <dbReference type="ARBA" id="ARBA00023047"/>
    </source>
</evidence>
<evidence type="ECO:0000256" key="10">
    <source>
        <dbReference type="ARBA" id="ARBA00023114"/>
    </source>
</evidence>
<evidence type="ECO:0000259" key="17">
    <source>
        <dbReference type="Pfam" id="PF02563"/>
    </source>
</evidence>
<dbReference type="PROSITE" id="PS51257">
    <property type="entry name" value="PROKAR_LIPOPROTEIN"/>
    <property type="match status" value="1"/>
</dbReference>
<dbReference type="InterPro" id="IPR054765">
    <property type="entry name" value="SLBB_dom"/>
</dbReference>